<proteinExistence type="predicted"/>
<dbReference type="SUPFAM" id="SSF56112">
    <property type="entry name" value="Protein kinase-like (PK-like)"/>
    <property type="match status" value="1"/>
</dbReference>
<reference evidence="1 2" key="1">
    <citation type="journal article" date="2017" name="Nat. Commun.">
        <title>Genome assembly with in vitro proximity ligation data and whole-genome triplication in lettuce.</title>
        <authorList>
            <person name="Reyes-Chin-Wo S."/>
            <person name="Wang Z."/>
            <person name="Yang X."/>
            <person name="Kozik A."/>
            <person name="Arikit S."/>
            <person name="Song C."/>
            <person name="Xia L."/>
            <person name="Froenicke L."/>
            <person name="Lavelle D.O."/>
            <person name="Truco M.J."/>
            <person name="Xia R."/>
            <person name="Zhu S."/>
            <person name="Xu C."/>
            <person name="Xu H."/>
            <person name="Xu X."/>
            <person name="Cox K."/>
            <person name="Korf I."/>
            <person name="Meyers B.C."/>
            <person name="Michelmore R.W."/>
        </authorList>
    </citation>
    <scope>NUCLEOTIDE SEQUENCE [LARGE SCALE GENOMIC DNA]</scope>
    <source>
        <strain evidence="2">cv. Salinas</strain>
        <tissue evidence="1">Seedlings</tissue>
    </source>
</reference>
<protein>
    <recommendedName>
        <fullName evidence="3">Protein kinase domain-containing protein</fullName>
    </recommendedName>
</protein>
<evidence type="ECO:0008006" key="3">
    <source>
        <dbReference type="Google" id="ProtNLM"/>
    </source>
</evidence>
<dbReference type="Proteomes" id="UP000235145">
    <property type="component" value="Unassembled WGS sequence"/>
</dbReference>
<dbReference type="EMBL" id="NBSK02000004">
    <property type="protein sequence ID" value="KAJ0209019.1"/>
    <property type="molecule type" value="Genomic_DNA"/>
</dbReference>
<keyword evidence="2" id="KW-1185">Reference proteome</keyword>
<dbReference type="InterPro" id="IPR011009">
    <property type="entry name" value="Kinase-like_dom_sf"/>
</dbReference>
<dbReference type="AlphaFoldDB" id="A0A9R1XE02"/>
<dbReference type="Gene3D" id="3.30.200.20">
    <property type="entry name" value="Phosphorylase Kinase, domain 1"/>
    <property type="match status" value="1"/>
</dbReference>
<name>A0A9R1XE02_LACSA</name>
<sequence length="93" mass="10224">MRKKTQQKPPTENIEIKTTCNSLPPIVLAKTMDIGTSECLQYNFSTLKAATNEFSEDNKLGKGGFGAVYKVITSDLGSVTSPKSRPEKTDFHL</sequence>
<gene>
    <name evidence="1" type="ORF">LSAT_V11C400202720</name>
</gene>
<accession>A0A9R1XE02</accession>
<evidence type="ECO:0000313" key="2">
    <source>
        <dbReference type="Proteomes" id="UP000235145"/>
    </source>
</evidence>
<evidence type="ECO:0000313" key="1">
    <source>
        <dbReference type="EMBL" id="KAJ0209019.1"/>
    </source>
</evidence>
<organism evidence="1 2">
    <name type="scientific">Lactuca sativa</name>
    <name type="common">Garden lettuce</name>
    <dbReference type="NCBI Taxonomy" id="4236"/>
    <lineage>
        <taxon>Eukaryota</taxon>
        <taxon>Viridiplantae</taxon>
        <taxon>Streptophyta</taxon>
        <taxon>Embryophyta</taxon>
        <taxon>Tracheophyta</taxon>
        <taxon>Spermatophyta</taxon>
        <taxon>Magnoliopsida</taxon>
        <taxon>eudicotyledons</taxon>
        <taxon>Gunneridae</taxon>
        <taxon>Pentapetalae</taxon>
        <taxon>asterids</taxon>
        <taxon>campanulids</taxon>
        <taxon>Asterales</taxon>
        <taxon>Asteraceae</taxon>
        <taxon>Cichorioideae</taxon>
        <taxon>Cichorieae</taxon>
        <taxon>Lactucinae</taxon>
        <taxon>Lactuca</taxon>
    </lineage>
</organism>
<comment type="caution">
    <text evidence="1">The sequence shown here is derived from an EMBL/GenBank/DDBJ whole genome shotgun (WGS) entry which is preliminary data.</text>
</comment>